<comment type="function">
    <text evidence="6">Acts both as a biotin--[acetyl-CoA-carboxylase] ligase and a biotin-operon repressor. In the presence of ATP, BirA activates biotin to form the BirA-biotinyl-5'-adenylate (BirA-bio-5'-AMP or holoBirA) complex. HoloBirA can either transfer the biotinyl moiety to the biotin carboxyl carrier protein (BCCP) subunit of acetyl-CoA carboxylase, or bind to the biotin operator site and inhibit transcription of the operon.</text>
</comment>
<dbReference type="PROSITE" id="PS51733">
    <property type="entry name" value="BPL_LPL_CATALYTIC"/>
    <property type="match status" value="1"/>
</dbReference>
<dbReference type="PANTHER" id="PTHR12835">
    <property type="entry name" value="BIOTIN PROTEIN LIGASE"/>
    <property type="match status" value="1"/>
</dbReference>
<dbReference type="InterPro" id="IPR013196">
    <property type="entry name" value="HTH_11"/>
</dbReference>
<evidence type="ECO:0000256" key="1">
    <source>
        <dbReference type="ARBA" id="ARBA00022598"/>
    </source>
</evidence>
<dbReference type="Pfam" id="PF02237">
    <property type="entry name" value="BPL_C"/>
    <property type="match status" value="1"/>
</dbReference>
<comment type="caution">
    <text evidence="8">The sequence shown here is derived from an EMBL/GenBank/DDBJ whole genome shotgun (WGS) entry which is preliminary data.</text>
</comment>
<feature type="binding site" evidence="6">
    <location>
        <begin position="86"/>
        <end position="88"/>
    </location>
    <ligand>
        <name>biotin</name>
        <dbReference type="ChEBI" id="CHEBI:57586"/>
    </ligand>
</feature>
<keyword evidence="6" id="KW-0805">Transcription regulation</keyword>
<dbReference type="Proteomes" id="UP000292639">
    <property type="component" value="Unassembled WGS sequence"/>
</dbReference>
<dbReference type="InterPro" id="IPR036390">
    <property type="entry name" value="WH_DNA-bd_sf"/>
</dbReference>
<reference evidence="8 9" key="1">
    <citation type="submission" date="2018-06" db="EMBL/GenBank/DDBJ databases">
        <title>Three novel Pseudomonas species isolated from symptomatic oak.</title>
        <authorList>
            <person name="Bueno-Gonzalez V."/>
            <person name="Brady C."/>
        </authorList>
    </citation>
    <scope>NUCLEOTIDE SEQUENCE [LARGE SCALE GENOMIC DNA]</scope>
    <source>
        <strain evidence="8 9">P17C</strain>
    </source>
</reference>
<dbReference type="InterPro" id="IPR008988">
    <property type="entry name" value="Transcriptional_repressor_C"/>
</dbReference>
<dbReference type="AlphaFoldDB" id="A0A4Q9QV06"/>
<dbReference type="GO" id="GO:0005737">
    <property type="term" value="C:cytoplasm"/>
    <property type="evidence" value="ECO:0007669"/>
    <property type="project" value="TreeGrafter"/>
</dbReference>
<dbReference type="InterPro" id="IPR004408">
    <property type="entry name" value="Biotin_CoA_COase_ligase"/>
</dbReference>
<evidence type="ECO:0000313" key="9">
    <source>
        <dbReference type="Proteomes" id="UP000292639"/>
    </source>
</evidence>
<keyword evidence="9" id="KW-1185">Reference proteome</keyword>
<dbReference type="PANTHER" id="PTHR12835:SF5">
    <property type="entry name" value="BIOTIN--PROTEIN LIGASE"/>
    <property type="match status" value="1"/>
</dbReference>
<dbReference type="Gene3D" id="3.30.930.10">
    <property type="entry name" value="Bira Bifunctional Protein, Domain 2"/>
    <property type="match status" value="1"/>
</dbReference>
<dbReference type="EMBL" id="QJUP01000051">
    <property type="protein sequence ID" value="TBU87504.1"/>
    <property type="molecule type" value="Genomic_DNA"/>
</dbReference>
<name>A0A4Q9QV06_9GAMM</name>
<feature type="DNA-binding region" description="H-T-H motif" evidence="6">
    <location>
        <begin position="16"/>
        <end position="35"/>
    </location>
</feature>
<keyword evidence="3 6" id="KW-0067">ATP-binding</keyword>
<dbReference type="Pfam" id="PF08279">
    <property type="entry name" value="HTH_11"/>
    <property type="match status" value="1"/>
</dbReference>
<dbReference type="NCBIfam" id="NF008848">
    <property type="entry name" value="PRK11886.1-3"/>
    <property type="match status" value="1"/>
</dbReference>
<keyword evidence="2 6" id="KW-0547">Nucleotide-binding</keyword>
<keyword evidence="1 6" id="KW-0436">Ligase</keyword>
<dbReference type="HAMAP" id="MF_00978">
    <property type="entry name" value="Bifunct_BirA"/>
    <property type="match status" value="1"/>
</dbReference>
<dbReference type="RefSeq" id="WP_131186269.1">
    <property type="nucleotide sequence ID" value="NZ_QJUO01000064.1"/>
</dbReference>
<keyword evidence="4 6" id="KW-0092">Biotin</keyword>
<comment type="catalytic activity">
    <reaction evidence="5 6">
        <text>biotin + L-lysyl-[protein] + ATP = N(6)-biotinyl-L-lysyl-[protein] + AMP + diphosphate + H(+)</text>
        <dbReference type="Rhea" id="RHEA:11756"/>
        <dbReference type="Rhea" id="RHEA-COMP:9752"/>
        <dbReference type="Rhea" id="RHEA-COMP:10505"/>
        <dbReference type="ChEBI" id="CHEBI:15378"/>
        <dbReference type="ChEBI" id="CHEBI:29969"/>
        <dbReference type="ChEBI" id="CHEBI:30616"/>
        <dbReference type="ChEBI" id="CHEBI:33019"/>
        <dbReference type="ChEBI" id="CHEBI:57586"/>
        <dbReference type="ChEBI" id="CHEBI:83144"/>
        <dbReference type="ChEBI" id="CHEBI:456215"/>
        <dbReference type="EC" id="6.3.4.15"/>
    </reaction>
</comment>
<dbReference type="SUPFAM" id="SSF46785">
    <property type="entry name" value="Winged helix' DNA-binding domain"/>
    <property type="match status" value="1"/>
</dbReference>
<dbReference type="SUPFAM" id="SSF50037">
    <property type="entry name" value="C-terminal domain of transcriptional repressors"/>
    <property type="match status" value="1"/>
</dbReference>
<comment type="similarity">
    <text evidence="6">Belongs to the biotin--protein ligase family.</text>
</comment>
<dbReference type="Gene3D" id="2.30.30.100">
    <property type="match status" value="1"/>
</dbReference>
<evidence type="ECO:0000256" key="3">
    <source>
        <dbReference type="ARBA" id="ARBA00022840"/>
    </source>
</evidence>
<keyword evidence="6" id="KW-0804">Transcription</keyword>
<sequence length="320" mass="34755">MYRLLQLLSDGRFHSGAELGALLGVTRAAVWKKLQLLEKSFSISLERISGKGYRLASPISLLDESRLSSALGSLGWSVFLREEIDSTNAEALRLLQCPTSLPFIVVAESQTAGRGRRGRRWASPPVRNLYCSFALRVEAGGRHLSGMSLAVGLAVVDTLRSLGVPGVGLKWPNDVYVDGKKVAGILLELTGDPADQCHVVIGIGINVNMTFSVDEIDQPWTSLRSVLGALVDRNELLLRLAMSLSGYLERHISEGFSALRAEWEAVNVWQGLMCRLSAGSQEVLGRVLGVDDHGALRLDVDGCIYVFSGGELSLRLDHDS</sequence>
<dbReference type="InterPro" id="IPR030855">
    <property type="entry name" value="Bifunct_BirA"/>
</dbReference>
<dbReference type="InterPro" id="IPR004143">
    <property type="entry name" value="BPL_LPL_catalytic"/>
</dbReference>
<feature type="binding site" evidence="6">
    <location>
        <position position="181"/>
    </location>
    <ligand>
        <name>biotin</name>
        <dbReference type="ChEBI" id="CHEBI:57586"/>
    </ligand>
</feature>
<dbReference type="GO" id="GO:0006355">
    <property type="term" value="P:regulation of DNA-templated transcription"/>
    <property type="evidence" value="ECO:0007669"/>
    <property type="project" value="UniProtKB-UniRule"/>
</dbReference>
<dbReference type="EC" id="6.3.4.15" evidence="6"/>
<feature type="binding site" evidence="6">
    <location>
        <position position="110"/>
    </location>
    <ligand>
        <name>biotin</name>
        <dbReference type="ChEBI" id="CHEBI:57586"/>
    </ligand>
</feature>
<evidence type="ECO:0000256" key="2">
    <source>
        <dbReference type="ARBA" id="ARBA00022741"/>
    </source>
</evidence>
<feature type="binding site" evidence="6">
    <location>
        <begin position="114"/>
        <end position="116"/>
    </location>
    <ligand>
        <name>biotin</name>
        <dbReference type="ChEBI" id="CHEBI:57586"/>
    </ligand>
</feature>
<gene>
    <name evidence="6" type="primary">birA</name>
    <name evidence="8" type="ORF">DNJ96_18995</name>
</gene>
<dbReference type="OrthoDB" id="9807064at2"/>
<dbReference type="SUPFAM" id="SSF55681">
    <property type="entry name" value="Class II aaRS and biotin synthetases"/>
    <property type="match status" value="1"/>
</dbReference>
<dbReference type="GO" id="GO:0005524">
    <property type="term" value="F:ATP binding"/>
    <property type="evidence" value="ECO:0007669"/>
    <property type="project" value="UniProtKB-UniRule"/>
</dbReference>
<dbReference type="InterPro" id="IPR003142">
    <property type="entry name" value="BPL_C"/>
</dbReference>
<evidence type="ECO:0000256" key="4">
    <source>
        <dbReference type="ARBA" id="ARBA00023267"/>
    </source>
</evidence>
<keyword evidence="6" id="KW-0678">Repressor</keyword>
<evidence type="ECO:0000256" key="6">
    <source>
        <dbReference type="HAMAP-Rule" id="MF_00978"/>
    </source>
</evidence>
<dbReference type="GO" id="GO:0004077">
    <property type="term" value="F:biotin--[biotin carboxyl-carrier protein] ligase activity"/>
    <property type="evidence" value="ECO:0007669"/>
    <property type="project" value="UniProtKB-UniRule"/>
</dbReference>
<keyword evidence="6" id="KW-0238">DNA-binding</keyword>
<proteinExistence type="inferred from homology"/>
<protein>
    <recommendedName>
        <fullName evidence="6">Bifunctional ligase/repressor BirA</fullName>
    </recommendedName>
    <alternativeName>
        <fullName evidence="6">Biotin operon repressor</fullName>
    </alternativeName>
    <alternativeName>
        <fullName evidence="6">Biotin--[acetyl-CoA-carboxylase] ligase</fullName>
        <ecNumber evidence="6">6.3.4.15</ecNumber>
    </alternativeName>
    <alternativeName>
        <fullName evidence="6">Biotin--protein ligase</fullName>
    </alternativeName>
    <alternativeName>
        <fullName evidence="6">Biotin-[acetyl-CoA carboxylase] synthetase</fullName>
    </alternativeName>
</protein>
<dbReference type="Gene3D" id="1.10.10.10">
    <property type="entry name" value="Winged helix-like DNA-binding domain superfamily/Winged helix DNA-binding domain"/>
    <property type="match status" value="1"/>
</dbReference>
<evidence type="ECO:0000313" key="8">
    <source>
        <dbReference type="EMBL" id="TBU87504.1"/>
    </source>
</evidence>
<organism evidence="8 9">
    <name type="scientific">Stutzerimonas kirkiae</name>
    <dbReference type="NCBI Taxonomy" id="2211392"/>
    <lineage>
        <taxon>Bacteria</taxon>
        <taxon>Pseudomonadati</taxon>
        <taxon>Pseudomonadota</taxon>
        <taxon>Gammaproteobacteria</taxon>
        <taxon>Pseudomonadales</taxon>
        <taxon>Pseudomonadaceae</taxon>
        <taxon>Stutzerimonas</taxon>
    </lineage>
</organism>
<dbReference type="CDD" id="cd16442">
    <property type="entry name" value="BPL"/>
    <property type="match status" value="1"/>
</dbReference>
<dbReference type="Pfam" id="PF03099">
    <property type="entry name" value="BPL_LplA_LipB"/>
    <property type="match status" value="1"/>
</dbReference>
<evidence type="ECO:0000259" key="7">
    <source>
        <dbReference type="PROSITE" id="PS51733"/>
    </source>
</evidence>
<dbReference type="NCBIfam" id="TIGR00121">
    <property type="entry name" value="birA_ligase"/>
    <property type="match status" value="1"/>
</dbReference>
<feature type="domain" description="BPL/LPL catalytic" evidence="7">
    <location>
        <begin position="63"/>
        <end position="252"/>
    </location>
</feature>
<accession>A0A4Q9QV06</accession>
<evidence type="ECO:0000256" key="5">
    <source>
        <dbReference type="ARBA" id="ARBA00047846"/>
    </source>
</evidence>
<dbReference type="InterPro" id="IPR045864">
    <property type="entry name" value="aa-tRNA-synth_II/BPL/LPL"/>
</dbReference>
<dbReference type="GO" id="GO:0003677">
    <property type="term" value="F:DNA binding"/>
    <property type="evidence" value="ECO:0007669"/>
    <property type="project" value="UniProtKB-UniRule"/>
</dbReference>
<dbReference type="InterPro" id="IPR036388">
    <property type="entry name" value="WH-like_DNA-bd_sf"/>
</dbReference>